<dbReference type="InterPro" id="IPR036390">
    <property type="entry name" value="WH_DNA-bd_sf"/>
</dbReference>
<organism evidence="6 7">
    <name type="scientific">Aminipila butyrica</name>
    <dbReference type="NCBI Taxonomy" id="433296"/>
    <lineage>
        <taxon>Bacteria</taxon>
        <taxon>Bacillati</taxon>
        <taxon>Bacillota</taxon>
        <taxon>Clostridia</taxon>
        <taxon>Peptostreptococcales</taxon>
        <taxon>Anaerovoracaceae</taxon>
        <taxon>Aminipila</taxon>
    </lineage>
</organism>
<evidence type="ECO:0000259" key="5">
    <source>
        <dbReference type="PROSITE" id="PS50931"/>
    </source>
</evidence>
<accession>A0A858BTL1</accession>
<keyword evidence="2" id="KW-0805">Transcription regulation</keyword>
<comment type="similarity">
    <text evidence="1">Belongs to the LysR transcriptional regulatory family.</text>
</comment>
<dbReference type="PANTHER" id="PTHR30346">
    <property type="entry name" value="TRANSCRIPTIONAL DUAL REGULATOR HCAR-RELATED"/>
    <property type="match status" value="1"/>
</dbReference>
<dbReference type="GO" id="GO:0003677">
    <property type="term" value="F:DNA binding"/>
    <property type="evidence" value="ECO:0007669"/>
    <property type="project" value="UniProtKB-KW"/>
</dbReference>
<dbReference type="SUPFAM" id="SSF46785">
    <property type="entry name" value="Winged helix' DNA-binding domain"/>
    <property type="match status" value="1"/>
</dbReference>
<dbReference type="CDD" id="cd05466">
    <property type="entry name" value="PBP2_LTTR_substrate"/>
    <property type="match status" value="1"/>
</dbReference>
<dbReference type="Gene3D" id="1.10.10.10">
    <property type="entry name" value="Winged helix-like DNA-binding domain superfamily/Winged helix DNA-binding domain"/>
    <property type="match status" value="1"/>
</dbReference>
<evidence type="ECO:0000313" key="7">
    <source>
        <dbReference type="Proteomes" id="UP000466848"/>
    </source>
</evidence>
<keyword evidence="7" id="KW-1185">Reference proteome</keyword>
<dbReference type="GO" id="GO:0003700">
    <property type="term" value="F:DNA-binding transcription factor activity"/>
    <property type="evidence" value="ECO:0007669"/>
    <property type="project" value="InterPro"/>
</dbReference>
<name>A0A858BTL1_9FIRM</name>
<dbReference type="InterPro" id="IPR036388">
    <property type="entry name" value="WH-like_DNA-bd_sf"/>
</dbReference>
<dbReference type="KEGG" id="abut:Ami103574_08445"/>
<dbReference type="PANTHER" id="PTHR30346:SF0">
    <property type="entry name" value="HCA OPERON TRANSCRIPTIONAL ACTIVATOR HCAR"/>
    <property type="match status" value="1"/>
</dbReference>
<evidence type="ECO:0000313" key="6">
    <source>
        <dbReference type="EMBL" id="QIB69351.1"/>
    </source>
</evidence>
<reference evidence="6 7" key="1">
    <citation type="submission" date="2020-02" db="EMBL/GenBank/DDBJ databases">
        <authorList>
            <person name="Kim Y.B."/>
            <person name="Roh S.W."/>
        </authorList>
    </citation>
    <scope>NUCLEOTIDE SEQUENCE [LARGE SCALE GENOMIC DNA]</scope>
    <source>
        <strain evidence="6 7">DSM 103574</strain>
    </source>
</reference>
<dbReference type="Pfam" id="PF03466">
    <property type="entry name" value="LysR_substrate"/>
    <property type="match status" value="1"/>
</dbReference>
<dbReference type="EMBL" id="CP048649">
    <property type="protein sequence ID" value="QIB69351.1"/>
    <property type="molecule type" value="Genomic_DNA"/>
</dbReference>
<dbReference type="GO" id="GO:0032993">
    <property type="term" value="C:protein-DNA complex"/>
    <property type="evidence" value="ECO:0007669"/>
    <property type="project" value="TreeGrafter"/>
</dbReference>
<evidence type="ECO:0000256" key="4">
    <source>
        <dbReference type="ARBA" id="ARBA00023163"/>
    </source>
</evidence>
<proteinExistence type="inferred from homology"/>
<dbReference type="Proteomes" id="UP000466848">
    <property type="component" value="Chromosome"/>
</dbReference>
<protein>
    <submittedName>
        <fullName evidence="6">LysR family transcriptional regulator</fullName>
    </submittedName>
</protein>
<evidence type="ECO:0000256" key="3">
    <source>
        <dbReference type="ARBA" id="ARBA00023125"/>
    </source>
</evidence>
<sequence>MSITHYLEGLIMSLSQYGAFIKTVECGSLTKAAEALGYTQSGISHLLNALEKDMQMTLLIRERSGVRMTSDGQQLLPYFQAICNGYHNLSAKVKEIQRLESGLVRVGTFTSVSAQWLPGMIAAFQIDFPHIQFELLHGTNEENEAWVKNGRVDCAFVRVPGDEQLEIIFLRRDPLVAVLPENHPLAEQPTFPLANLPHYAYIKLYEGIDEEVPEVLELFQAWNLQPEVRFSEKDDYAIVAMVEKGLGISILPELVLKDTGRRVVSKVLDVPAYRDLGVAVRDQSLLSASAQTFLTYVQRWIAEEYGDGDRF</sequence>
<dbReference type="InterPro" id="IPR000847">
    <property type="entry name" value="LysR_HTH_N"/>
</dbReference>
<dbReference type="PROSITE" id="PS50931">
    <property type="entry name" value="HTH_LYSR"/>
    <property type="match status" value="1"/>
</dbReference>
<dbReference type="Pfam" id="PF00126">
    <property type="entry name" value="HTH_1"/>
    <property type="match status" value="1"/>
</dbReference>
<dbReference type="SUPFAM" id="SSF53850">
    <property type="entry name" value="Periplasmic binding protein-like II"/>
    <property type="match status" value="1"/>
</dbReference>
<dbReference type="InterPro" id="IPR005119">
    <property type="entry name" value="LysR_subst-bd"/>
</dbReference>
<gene>
    <name evidence="6" type="ORF">Ami103574_08445</name>
</gene>
<feature type="domain" description="HTH lysR-type" evidence="5">
    <location>
        <begin position="12"/>
        <end position="69"/>
    </location>
</feature>
<dbReference type="Gene3D" id="3.40.190.290">
    <property type="match status" value="1"/>
</dbReference>
<dbReference type="AlphaFoldDB" id="A0A858BTL1"/>
<evidence type="ECO:0000256" key="2">
    <source>
        <dbReference type="ARBA" id="ARBA00023015"/>
    </source>
</evidence>
<evidence type="ECO:0000256" key="1">
    <source>
        <dbReference type="ARBA" id="ARBA00009437"/>
    </source>
</evidence>
<keyword evidence="4" id="KW-0804">Transcription</keyword>
<keyword evidence="3" id="KW-0238">DNA-binding</keyword>